<protein>
    <submittedName>
        <fullName evidence="1">Uncharacterized protein</fullName>
    </submittedName>
</protein>
<dbReference type="AlphaFoldDB" id="A0A6H5GDU8"/>
<evidence type="ECO:0000313" key="1">
    <source>
        <dbReference type="EMBL" id="CAB0001547.1"/>
    </source>
</evidence>
<keyword evidence="2" id="KW-1185">Reference proteome</keyword>
<dbReference type="Proteomes" id="UP000479000">
    <property type="component" value="Unassembled WGS sequence"/>
</dbReference>
<feature type="non-terminal residue" evidence="1">
    <location>
        <position position="65"/>
    </location>
</feature>
<proteinExistence type="predicted"/>
<dbReference type="EMBL" id="CADCXU010011092">
    <property type="protein sequence ID" value="CAB0001547.1"/>
    <property type="molecule type" value="Genomic_DNA"/>
</dbReference>
<sequence length="65" mass="7774">MERLTENTFRHRPNRNVVQFTRRQTRERHFGLGVVSAFFSSPFRLILAREREPSKCKHSVNLCQT</sequence>
<name>A0A6H5GDU8_9HEMI</name>
<accession>A0A6H5GDU8</accession>
<gene>
    <name evidence="1" type="ORF">NTEN_LOCUS7334</name>
</gene>
<reference evidence="1 2" key="1">
    <citation type="submission" date="2020-02" db="EMBL/GenBank/DDBJ databases">
        <authorList>
            <person name="Ferguson B K."/>
        </authorList>
    </citation>
    <scope>NUCLEOTIDE SEQUENCE [LARGE SCALE GENOMIC DNA]</scope>
</reference>
<evidence type="ECO:0000313" key="2">
    <source>
        <dbReference type="Proteomes" id="UP000479000"/>
    </source>
</evidence>
<organism evidence="1 2">
    <name type="scientific">Nesidiocoris tenuis</name>
    <dbReference type="NCBI Taxonomy" id="355587"/>
    <lineage>
        <taxon>Eukaryota</taxon>
        <taxon>Metazoa</taxon>
        <taxon>Ecdysozoa</taxon>
        <taxon>Arthropoda</taxon>
        <taxon>Hexapoda</taxon>
        <taxon>Insecta</taxon>
        <taxon>Pterygota</taxon>
        <taxon>Neoptera</taxon>
        <taxon>Paraneoptera</taxon>
        <taxon>Hemiptera</taxon>
        <taxon>Heteroptera</taxon>
        <taxon>Panheteroptera</taxon>
        <taxon>Cimicomorpha</taxon>
        <taxon>Miridae</taxon>
        <taxon>Dicyphina</taxon>
        <taxon>Nesidiocoris</taxon>
    </lineage>
</organism>